<feature type="compositionally biased region" description="Polar residues" evidence="1">
    <location>
        <begin position="80"/>
        <end position="100"/>
    </location>
</feature>
<dbReference type="AlphaFoldDB" id="A0AAD9V0W3"/>
<name>A0AAD9V0W3_ACRCE</name>
<feature type="compositionally biased region" description="Basic and acidic residues" evidence="1">
    <location>
        <begin position="38"/>
        <end position="54"/>
    </location>
</feature>
<dbReference type="EMBL" id="JARQWQ010000054">
    <property type="protein sequence ID" value="KAK2556715.1"/>
    <property type="molecule type" value="Genomic_DNA"/>
</dbReference>
<proteinExistence type="predicted"/>
<protein>
    <submittedName>
        <fullName evidence="2">Uncharacterized protein</fullName>
    </submittedName>
</protein>
<feature type="compositionally biased region" description="Polar residues" evidence="1">
    <location>
        <begin position="117"/>
        <end position="137"/>
    </location>
</feature>
<sequence length="349" mass="37748">MTAVKSFENTISDTGLLRENDHEGGGGGWIIYSSGVQHSEKHTQSKKEVSELSGKRRKRKEKKKVPGKAKGALSLLMQYDSDSQSSGGTHTESDDSGSGHSTSPVNLSLSPVVVETTDPSRNLSSGASPVGNETSGSGVHMNGAGAALKSSEPVTHKKRPCDGKSPLEKKKGKTVAGSERTVGNRPSPFVNLHDTVVSMQQLQAVAPVMSMPANYQPFPSGYANYPPPGQHGCVMPRFSLQPSSLGLTSGARTHVQYTANRPRGYPAESKTGPPRYHASPRGYFPQWRTSFAPMPCQGPPFKFSNNGNNAIRFAIFLSNKTKLRLSRYLKESCFMYKSLLENLRGKLNH</sequence>
<gene>
    <name evidence="2" type="ORF">P5673_021269</name>
</gene>
<dbReference type="Proteomes" id="UP001249851">
    <property type="component" value="Unassembled WGS sequence"/>
</dbReference>
<reference evidence="2" key="1">
    <citation type="journal article" date="2023" name="G3 (Bethesda)">
        <title>Whole genome assembly and annotation of the endangered Caribbean coral Acropora cervicornis.</title>
        <authorList>
            <person name="Selwyn J.D."/>
            <person name="Vollmer S.V."/>
        </authorList>
    </citation>
    <scope>NUCLEOTIDE SEQUENCE</scope>
    <source>
        <strain evidence="2">K2</strain>
    </source>
</reference>
<reference evidence="2" key="2">
    <citation type="journal article" date="2023" name="Science">
        <title>Genomic signatures of disease resistance in endangered staghorn corals.</title>
        <authorList>
            <person name="Vollmer S.V."/>
            <person name="Selwyn J.D."/>
            <person name="Despard B.A."/>
            <person name="Roesel C.L."/>
        </authorList>
    </citation>
    <scope>NUCLEOTIDE SEQUENCE</scope>
    <source>
        <strain evidence="2">K2</strain>
    </source>
</reference>
<feature type="compositionally biased region" description="Low complexity" evidence="1">
    <location>
        <begin position="101"/>
        <end position="114"/>
    </location>
</feature>
<feature type="region of interest" description="Disordered" evidence="1">
    <location>
        <begin position="1"/>
        <end position="187"/>
    </location>
</feature>
<evidence type="ECO:0000256" key="1">
    <source>
        <dbReference type="SAM" id="MobiDB-lite"/>
    </source>
</evidence>
<feature type="compositionally biased region" description="Basic and acidic residues" evidence="1">
    <location>
        <begin position="160"/>
        <end position="169"/>
    </location>
</feature>
<keyword evidence="3" id="KW-1185">Reference proteome</keyword>
<evidence type="ECO:0000313" key="3">
    <source>
        <dbReference type="Proteomes" id="UP001249851"/>
    </source>
</evidence>
<accession>A0AAD9V0W3</accession>
<feature type="compositionally biased region" description="Basic residues" evidence="1">
    <location>
        <begin position="55"/>
        <end position="67"/>
    </location>
</feature>
<comment type="caution">
    <text evidence="2">The sequence shown here is derived from an EMBL/GenBank/DDBJ whole genome shotgun (WGS) entry which is preliminary data.</text>
</comment>
<organism evidence="2 3">
    <name type="scientific">Acropora cervicornis</name>
    <name type="common">Staghorn coral</name>
    <dbReference type="NCBI Taxonomy" id="6130"/>
    <lineage>
        <taxon>Eukaryota</taxon>
        <taxon>Metazoa</taxon>
        <taxon>Cnidaria</taxon>
        <taxon>Anthozoa</taxon>
        <taxon>Hexacorallia</taxon>
        <taxon>Scleractinia</taxon>
        <taxon>Astrocoeniina</taxon>
        <taxon>Acroporidae</taxon>
        <taxon>Acropora</taxon>
    </lineage>
</organism>
<evidence type="ECO:0000313" key="2">
    <source>
        <dbReference type="EMBL" id="KAK2556715.1"/>
    </source>
</evidence>